<accession>A0AA90S8I4</accession>
<evidence type="ECO:0000256" key="1">
    <source>
        <dbReference type="SAM" id="MobiDB-lite"/>
    </source>
</evidence>
<name>A0AA90S8I4_9ACTN</name>
<proteinExistence type="predicted"/>
<reference evidence="2" key="1">
    <citation type="submission" date="2023-08" db="EMBL/GenBank/DDBJ databases">
        <title>The draft genome of Tsukamurella strandjordii strain 050030.</title>
        <authorList>
            <person name="Zhao F."/>
            <person name="Feng Y."/>
            <person name="Zong Z."/>
        </authorList>
    </citation>
    <scope>NUCLEOTIDE SEQUENCE</scope>
    <source>
        <strain evidence="2">050030</strain>
    </source>
</reference>
<sequence length="179" mass="19388">MPGRPNRGRDRENWTPRPPFEPGNAAAVTHGAHSSALIAARVAELTAEIEAAVPTLAAVRYTSAVRAWATAEARLERVREYVWNQPVEELSGERGTGAYELGLERLAVRLRAELALSIASHAAISRTSLAVESNSEAARSMVTKLFDDIRRVVDSGQLDAAEHATVPRGQLTEIRGETP</sequence>
<evidence type="ECO:0000313" key="3">
    <source>
        <dbReference type="Proteomes" id="UP001178281"/>
    </source>
</evidence>
<dbReference type="AlphaFoldDB" id="A0AA90S8I4"/>
<dbReference type="Proteomes" id="UP001178281">
    <property type="component" value="Unassembled WGS sequence"/>
</dbReference>
<dbReference type="EMBL" id="JAUTIX010000005">
    <property type="protein sequence ID" value="MDP0398930.1"/>
    <property type="molecule type" value="Genomic_DNA"/>
</dbReference>
<gene>
    <name evidence="2" type="ORF">Q7X28_13435</name>
</gene>
<feature type="region of interest" description="Disordered" evidence="1">
    <location>
        <begin position="1"/>
        <end position="25"/>
    </location>
</feature>
<protein>
    <submittedName>
        <fullName evidence="2">Uncharacterized protein</fullName>
    </submittedName>
</protein>
<organism evidence="2 3">
    <name type="scientific">Tsukamurella strandjordii</name>
    <dbReference type="NCBI Taxonomy" id="147577"/>
    <lineage>
        <taxon>Bacteria</taxon>
        <taxon>Bacillati</taxon>
        <taxon>Actinomycetota</taxon>
        <taxon>Actinomycetes</taxon>
        <taxon>Mycobacteriales</taxon>
        <taxon>Tsukamurellaceae</taxon>
        <taxon>Tsukamurella</taxon>
    </lineage>
</organism>
<evidence type="ECO:0000313" key="2">
    <source>
        <dbReference type="EMBL" id="MDP0398930.1"/>
    </source>
</evidence>
<comment type="caution">
    <text evidence="2">The sequence shown here is derived from an EMBL/GenBank/DDBJ whole genome shotgun (WGS) entry which is preliminary data.</text>
</comment>
<keyword evidence="3" id="KW-1185">Reference proteome</keyword>
<dbReference type="RefSeq" id="WP_305111696.1">
    <property type="nucleotide sequence ID" value="NZ_JAUTIX010000005.1"/>
</dbReference>